<comment type="caution">
    <text evidence="1">The sequence shown here is derived from an EMBL/GenBank/DDBJ whole genome shotgun (WGS) entry which is preliminary data.</text>
</comment>
<organism evidence="1 2">
    <name type="scientific">Pristionchus entomophagus</name>
    <dbReference type="NCBI Taxonomy" id="358040"/>
    <lineage>
        <taxon>Eukaryota</taxon>
        <taxon>Metazoa</taxon>
        <taxon>Ecdysozoa</taxon>
        <taxon>Nematoda</taxon>
        <taxon>Chromadorea</taxon>
        <taxon>Rhabditida</taxon>
        <taxon>Rhabditina</taxon>
        <taxon>Diplogasteromorpha</taxon>
        <taxon>Diplogasteroidea</taxon>
        <taxon>Neodiplogasteridae</taxon>
        <taxon>Pristionchus</taxon>
    </lineage>
</organism>
<protein>
    <submittedName>
        <fullName evidence="1">Uncharacterized protein</fullName>
    </submittedName>
</protein>
<evidence type="ECO:0000313" key="2">
    <source>
        <dbReference type="Proteomes" id="UP001432027"/>
    </source>
</evidence>
<evidence type="ECO:0000313" key="1">
    <source>
        <dbReference type="EMBL" id="GMS87784.1"/>
    </source>
</evidence>
<proteinExistence type="predicted"/>
<name>A0AAV5SXZ5_9BILA</name>
<accession>A0AAV5SXZ5</accession>
<reference evidence="1" key="1">
    <citation type="submission" date="2023-10" db="EMBL/GenBank/DDBJ databases">
        <title>Genome assembly of Pristionchus species.</title>
        <authorList>
            <person name="Yoshida K."/>
            <person name="Sommer R.J."/>
        </authorList>
    </citation>
    <scope>NUCLEOTIDE SEQUENCE</scope>
    <source>
        <strain evidence="1">RS0144</strain>
    </source>
</reference>
<feature type="non-terminal residue" evidence="1">
    <location>
        <position position="1"/>
    </location>
</feature>
<gene>
    <name evidence="1" type="ORF">PENTCL1PPCAC_9959</name>
</gene>
<dbReference type="EMBL" id="BTSX01000003">
    <property type="protein sequence ID" value="GMS87784.1"/>
    <property type="molecule type" value="Genomic_DNA"/>
</dbReference>
<feature type="non-terminal residue" evidence="1">
    <location>
        <position position="70"/>
    </location>
</feature>
<keyword evidence="2" id="KW-1185">Reference proteome</keyword>
<dbReference type="AlphaFoldDB" id="A0AAV5SXZ5"/>
<sequence>SWFIPAIRKRPCGYHLKPYSALMSYSTVPSTHAVPTDAIIQPLPIDVVGDGPLTLHDCLLRLFDLQQRPR</sequence>
<dbReference type="Proteomes" id="UP001432027">
    <property type="component" value="Unassembled WGS sequence"/>
</dbReference>